<keyword evidence="3" id="KW-1185">Reference proteome</keyword>
<name>A0A3P6NSH8_ANISI</name>
<evidence type="ECO:0000256" key="1">
    <source>
        <dbReference type="SAM" id="SignalP"/>
    </source>
</evidence>
<feature type="chain" id="PRO_5018129890" evidence="1">
    <location>
        <begin position="18"/>
        <end position="37"/>
    </location>
</feature>
<organism evidence="2 3">
    <name type="scientific">Anisakis simplex</name>
    <name type="common">Herring worm</name>
    <dbReference type="NCBI Taxonomy" id="6269"/>
    <lineage>
        <taxon>Eukaryota</taxon>
        <taxon>Metazoa</taxon>
        <taxon>Ecdysozoa</taxon>
        <taxon>Nematoda</taxon>
        <taxon>Chromadorea</taxon>
        <taxon>Rhabditida</taxon>
        <taxon>Spirurina</taxon>
        <taxon>Ascaridomorpha</taxon>
        <taxon>Ascaridoidea</taxon>
        <taxon>Anisakidae</taxon>
        <taxon>Anisakis</taxon>
        <taxon>Anisakis simplex complex</taxon>
    </lineage>
</organism>
<evidence type="ECO:0000313" key="3">
    <source>
        <dbReference type="Proteomes" id="UP000267096"/>
    </source>
</evidence>
<accession>A0A3P6NSH8</accession>
<reference evidence="2 3" key="1">
    <citation type="submission" date="2018-11" db="EMBL/GenBank/DDBJ databases">
        <authorList>
            <consortium name="Pathogen Informatics"/>
        </authorList>
    </citation>
    <scope>NUCLEOTIDE SEQUENCE [LARGE SCALE GENOMIC DNA]</scope>
</reference>
<dbReference type="AlphaFoldDB" id="A0A3P6NSH8"/>
<gene>
    <name evidence="2" type="ORF">ASIM_LOCUS7651</name>
</gene>
<protein>
    <submittedName>
        <fullName evidence="2">Uncharacterized protein</fullName>
    </submittedName>
</protein>
<dbReference type="EMBL" id="UYRR01018978">
    <property type="protein sequence ID" value="VDK29686.1"/>
    <property type="molecule type" value="Genomic_DNA"/>
</dbReference>
<dbReference type="Proteomes" id="UP000267096">
    <property type="component" value="Unassembled WGS sequence"/>
</dbReference>
<keyword evidence="1" id="KW-0732">Signal</keyword>
<evidence type="ECO:0000313" key="2">
    <source>
        <dbReference type="EMBL" id="VDK29686.1"/>
    </source>
</evidence>
<sequence length="37" mass="4272">MMFGMALLAMCFNLAQEEISSMVSYEPFKENFFFPAV</sequence>
<feature type="signal peptide" evidence="1">
    <location>
        <begin position="1"/>
        <end position="17"/>
    </location>
</feature>
<proteinExistence type="predicted"/>